<evidence type="ECO:0000313" key="2">
    <source>
        <dbReference type="EMBL" id="MBD1385904.1"/>
    </source>
</evidence>
<dbReference type="InterPro" id="IPR054238">
    <property type="entry name" value="DUF6965"/>
</dbReference>
<evidence type="ECO:0000259" key="1">
    <source>
        <dbReference type="Pfam" id="PF22292"/>
    </source>
</evidence>
<evidence type="ECO:0000313" key="3">
    <source>
        <dbReference type="Proteomes" id="UP000618754"/>
    </source>
</evidence>
<reference evidence="2 3" key="1">
    <citation type="submission" date="2020-09" db="EMBL/GenBank/DDBJ databases">
        <title>Novel species of Mucilaginibacter isolated from a glacier on the Tibetan Plateau.</title>
        <authorList>
            <person name="Liu Q."/>
            <person name="Xin Y.-H."/>
        </authorList>
    </citation>
    <scope>NUCLEOTIDE SEQUENCE [LARGE SCALE GENOMIC DNA]</scope>
    <source>
        <strain evidence="2 3">CGMCC 1.13878</strain>
    </source>
</reference>
<dbReference type="RefSeq" id="WP_191175755.1">
    <property type="nucleotide sequence ID" value="NZ_JACWMW010000002.1"/>
</dbReference>
<organism evidence="2 3">
    <name type="scientific">Mucilaginibacter rigui</name>
    <dbReference type="NCBI Taxonomy" id="534635"/>
    <lineage>
        <taxon>Bacteria</taxon>
        <taxon>Pseudomonadati</taxon>
        <taxon>Bacteroidota</taxon>
        <taxon>Sphingobacteriia</taxon>
        <taxon>Sphingobacteriales</taxon>
        <taxon>Sphingobacteriaceae</taxon>
        <taxon>Mucilaginibacter</taxon>
    </lineage>
</organism>
<gene>
    <name evidence="2" type="ORF">IDJ75_11485</name>
</gene>
<name>A0ABR7X5P7_9SPHI</name>
<sequence length="73" mass="8579">MTDEELIAYFEHALLPESVRLDRATTQFNVRDAVNQNLESLRADPKDTRCRHRLQRIAMAIEHPYDGPEIPRF</sequence>
<comment type="caution">
    <text evidence="2">The sequence shown here is derived from an EMBL/GenBank/DDBJ whole genome shotgun (WGS) entry which is preliminary data.</text>
</comment>
<protein>
    <recommendedName>
        <fullName evidence="1">DUF6965 domain-containing protein</fullName>
    </recommendedName>
</protein>
<accession>A0ABR7X5P7</accession>
<dbReference type="Proteomes" id="UP000618754">
    <property type="component" value="Unassembled WGS sequence"/>
</dbReference>
<proteinExistence type="predicted"/>
<dbReference type="Pfam" id="PF22292">
    <property type="entry name" value="DUF6965"/>
    <property type="match status" value="1"/>
</dbReference>
<feature type="domain" description="DUF6965" evidence="1">
    <location>
        <begin position="1"/>
        <end position="62"/>
    </location>
</feature>
<keyword evidence="3" id="KW-1185">Reference proteome</keyword>
<dbReference type="EMBL" id="JACWMW010000002">
    <property type="protein sequence ID" value="MBD1385904.1"/>
    <property type="molecule type" value="Genomic_DNA"/>
</dbReference>